<gene>
    <name evidence="1" type="ORF">HDA36_003826</name>
</gene>
<sequence>MRSRWPGWAFGTLPDGRRYARRGRRIVAGPSLGYLDRVLWSEPPAAAAVAREWEVAA</sequence>
<dbReference type="RefSeq" id="WP_184393766.1">
    <property type="nucleotide sequence ID" value="NZ_BAAAJD010000039.1"/>
</dbReference>
<protein>
    <submittedName>
        <fullName evidence="1">Uncharacterized protein</fullName>
    </submittedName>
</protein>
<dbReference type="AlphaFoldDB" id="A0A7W8QNI5"/>
<evidence type="ECO:0000313" key="2">
    <source>
        <dbReference type="Proteomes" id="UP000572635"/>
    </source>
</evidence>
<reference evidence="1 2" key="1">
    <citation type="submission" date="2020-08" db="EMBL/GenBank/DDBJ databases">
        <title>Sequencing the genomes of 1000 actinobacteria strains.</title>
        <authorList>
            <person name="Klenk H.-P."/>
        </authorList>
    </citation>
    <scope>NUCLEOTIDE SEQUENCE [LARGE SCALE GENOMIC DNA]</scope>
    <source>
        <strain evidence="1 2">DSM 44551</strain>
    </source>
</reference>
<organism evidence="1 2">
    <name type="scientific">Nocardiopsis composta</name>
    <dbReference type="NCBI Taxonomy" id="157465"/>
    <lineage>
        <taxon>Bacteria</taxon>
        <taxon>Bacillati</taxon>
        <taxon>Actinomycetota</taxon>
        <taxon>Actinomycetes</taxon>
        <taxon>Streptosporangiales</taxon>
        <taxon>Nocardiopsidaceae</taxon>
        <taxon>Nocardiopsis</taxon>
    </lineage>
</organism>
<dbReference type="EMBL" id="JACHDB010000001">
    <property type="protein sequence ID" value="MBB5433742.1"/>
    <property type="molecule type" value="Genomic_DNA"/>
</dbReference>
<comment type="caution">
    <text evidence="1">The sequence shown here is derived from an EMBL/GenBank/DDBJ whole genome shotgun (WGS) entry which is preliminary data.</text>
</comment>
<name>A0A7W8QNI5_9ACTN</name>
<evidence type="ECO:0000313" key="1">
    <source>
        <dbReference type="EMBL" id="MBB5433742.1"/>
    </source>
</evidence>
<dbReference type="Proteomes" id="UP000572635">
    <property type="component" value="Unassembled WGS sequence"/>
</dbReference>
<keyword evidence="2" id="KW-1185">Reference proteome</keyword>
<proteinExistence type="predicted"/>
<accession>A0A7W8QNI5</accession>